<dbReference type="Proteomes" id="UP000006346">
    <property type="component" value="Chromosome"/>
</dbReference>
<dbReference type="PATRIC" id="fig|768706.3.peg.1773"/>
<accession>G7W8H7</accession>
<dbReference type="STRING" id="768706.Desor_1767"/>
<reference evidence="2 3" key="2">
    <citation type="journal article" date="2012" name="J. Bacteriol.">
        <title>Complete genome sequences of Desulfosporosinus orientis DSM765T, Desulfosporosinus youngiae DSM17734T, Desulfosporosinus meridiei DSM13257T, and Desulfosporosinus acidiphilus DSM22704T.</title>
        <authorList>
            <person name="Pester M."/>
            <person name="Brambilla E."/>
            <person name="Alazard D."/>
            <person name="Rattei T."/>
            <person name="Weinmaier T."/>
            <person name="Han J."/>
            <person name="Lucas S."/>
            <person name="Lapidus A."/>
            <person name="Cheng J.F."/>
            <person name="Goodwin L."/>
            <person name="Pitluck S."/>
            <person name="Peters L."/>
            <person name="Ovchinnikova G."/>
            <person name="Teshima H."/>
            <person name="Detter J.C."/>
            <person name="Han C.S."/>
            <person name="Tapia R."/>
            <person name="Land M.L."/>
            <person name="Hauser L."/>
            <person name="Kyrpides N.C."/>
            <person name="Ivanova N.N."/>
            <person name="Pagani I."/>
            <person name="Huntmann M."/>
            <person name="Wei C.L."/>
            <person name="Davenport K.W."/>
            <person name="Daligault H."/>
            <person name="Chain P.S."/>
            <person name="Chen A."/>
            <person name="Mavromatis K."/>
            <person name="Markowitz V."/>
            <person name="Szeto E."/>
            <person name="Mikhailova N."/>
            <person name="Pati A."/>
            <person name="Wagner M."/>
            <person name="Woyke T."/>
            <person name="Ollivier B."/>
            <person name="Klenk H.P."/>
            <person name="Spring S."/>
            <person name="Loy A."/>
        </authorList>
    </citation>
    <scope>NUCLEOTIDE SEQUENCE [LARGE SCALE GENOMIC DNA]</scope>
    <source>
        <strain evidence="3">ATCC 19365 / DSM 765 / NCIMB 8382 / VKM B-1628</strain>
    </source>
</reference>
<protein>
    <submittedName>
        <fullName evidence="2">Uncharacterized protein</fullName>
    </submittedName>
</protein>
<feature type="coiled-coil region" evidence="1">
    <location>
        <begin position="25"/>
        <end position="52"/>
    </location>
</feature>
<evidence type="ECO:0000313" key="3">
    <source>
        <dbReference type="Proteomes" id="UP000006346"/>
    </source>
</evidence>
<gene>
    <name evidence="2" type="ordered locus">Desor_1767</name>
</gene>
<dbReference type="RefSeq" id="WP_014184223.1">
    <property type="nucleotide sequence ID" value="NC_016584.1"/>
</dbReference>
<dbReference type="KEGG" id="dor:Desor_1767"/>
<organism evidence="2 3">
    <name type="scientific">Desulfosporosinus orientis (strain ATCC 19365 / DSM 765 / NCIMB 8382 / VKM B-1628 / Singapore I)</name>
    <name type="common">Desulfotomaculum orientis</name>
    <dbReference type="NCBI Taxonomy" id="768706"/>
    <lineage>
        <taxon>Bacteria</taxon>
        <taxon>Bacillati</taxon>
        <taxon>Bacillota</taxon>
        <taxon>Clostridia</taxon>
        <taxon>Eubacteriales</taxon>
        <taxon>Desulfitobacteriaceae</taxon>
        <taxon>Desulfosporosinus</taxon>
    </lineage>
</organism>
<keyword evidence="1" id="KW-0175">Coiled coil</keyword>
<name>G7W8H7_DESOD</name>
<dbReference type="AlphaFoldDB" id="G7W8H7"/>
<dbReference type="EMBL" id="CP003108">
    <property type="protein sequence ID" value="AET67404.1"/>
    <property type="molecule type" value="Genomic_DNA"/>
</dbReference>
<dbReference type="HOGENOM" id="CLU_209636_1_0_9"/>
<evidence type="ECO:0000256" key="1">
    <source>
        <dbReference type="SAM" id="Coils"/>
    </source>
</evidence>
<reference evidence="3" key="1">
    <citation type="submission" date="2011-11" db="EMBL/GenBank/DDBJ databases">
        <title>Complete sequence of Desulfosporosinus orientis DSM 765.</title>
        <authorList>
            <person name="Lucas S."/>
            <person name="Han J."/>
            <person name="Lapidus A."/>
            <person name="Cheng J.-F."/>
            <person name="Goodwin L."/>
            <person name="Pitluck S."/>
            <person name="Peters L."/>
            <person name="Ovchinnikova G."/>
            <person name="Teshima H."/>
            <person name="Detter J.C."/>
            <person name="Han C."/>
            <person name="Tapia R."/>
            <person name="Land M."/>
            <person name="Hauser L."/>
            <person name="Kyrpides N."/>
            <person name="Ivanova N."/>
            <person name="Pagani I."/>
            <person name="Pester M."/>
            <person name="Spring S."/>
            <person name="Ollivier B."/>
            <person name="Rattei T."/>
            <person name="Klenk H.-P."/>
            <person name="Wagner M."/>
            <person name="Loy A."/>
            <person name="Woyke T."/>
        </authorList>
    </citation>
    <scope>NUCLEOTIDE SEQUENCE [LARGE SCALE GENOMIC DNA]</scope>
    <source>
        <strain evidence="3">ATCC 19365 / DSM 765 / NCIMB 8382 / VKM B-1628</strain>
    </source>
</reference>
<proteinExistence type="predicted"/>
<evidence type="ECO:0000313" key="2">
    <source>
        <dbReference type="EMBL" id="AET67404.1"/>
    </source>
</evidence>
<sequence>MKRTEILLRQRERLLTNVLESKENRAKWLTELMDIDDEIEEMEKKRQRAERRCVLNAV</sequence>
<keyword evidence="3" id="KW-1185">Reference proteome</keyword>